<dbReference type="AlphaFoldDB" id="A0ABD6E447"/>
<evidence type="ECO:0000259" key="4">
    <source>
        <dbReference type="SMART" id="SM01117"/>
    </source>
</evidence>
<feature type="transmembrane region" description="Helical" evidence="3">
    <location>
        <begin position="12"/>
        <end position="30"/>
    </location>
</feature>
<comment type="caution">
    <text evidence="5">The sequence shown here is derived from an EMBL/GenBank/DDBJ whole genome shotgun (WGS) entry which is preliminary data.</text>
</comment>
<dbReference type="SUPFAM" id="SSF55856">
    <property type="entry name" value="Cytochrome b5-like heme/steroid binding domain"/>
    <property type="match status" value="1"/>
</dbReference>
<feature type="compositionally biased region" description="Basic and acidic residues" evidence="2">
    <location>
        <begin position="153"/>
        <end position="165"/>
    </location>
</feature>
<comment type="similarity">
    <text evidence="1">Belongs to the cytochrome b5 family. MAPR subfamily.</text>
</comment>
<sequence length="165" mass="18849">MLDNLGFAFEFGWTDVLLIAFSVFVLYKWFMKAKNPPLPPPEKSLPAMTKRDMTVEELLEYDGKKNERILLALCGTIFDVTRGKAYYGPYGPYGKLAGHDATRSLATMDVNNVRDEYDSLKDLKEEEMNEAREWYTSFTEKYPTVGRLLGPGEEPKDYGDEHASL</sequence>
<feature type="region of interest" description="Disordered" evidence="2">
    <location>
        <begin position="145"/>
        <end position="165"/>
    </location>
</feature>
<proteinExistence type="inferred from homology"/>
<evidence type="ECO:0000256" key="1">
    <source>
        <dbReference type="ARBA" id="ARBA00038357"/>
    </source>
</evidence>
<evidence type="ECO:0000313" key="5">
    <source>
        <dbReference type="EMBL" id="MFH4974705.1"/>
    </source>
</evidence>
<dbReference type="InterPro" id="IPR050577">
    <property type="entry name" value="MAPR/NEUFC/NENF-like"/>
</dbReference>
<dbReference type="SMART" id="SM01117">
    <property type="entry name" value="Cyt-b5"/>
    <property type="match status" value="1"/>
</dbReference>
<dbReference type="Pfam" id="PF00173">
    <property type="entry name" value="Cyt-b5"/>
    <property type="match status" value="1"/>
</dbReference>
<dbReference type="EMBL" id="JBGFUD010000525">
    <property type="protein sequence ID" value="MFH4974705.1"/>
    <property type="molecule type" value="Genomic_DNA"/>
</dbReference>
<keyword evidence="3" id="KW-0472">Membrane</keyword>
<dbReference type="PANTHER" id="PTHR10281:SF106">
    <property type="entry name" value="IP06960P-RELATED"/>
    <property type="match status" value="1"/>
</dbReference>
<keyword evidence="3" id="KW-0812">Transmembrane</keyword>
<organism evidence="5 6">
    <name type="scientific">Gnathostoma spinigerum</name>
    <dbReference type="NCBI Taxonomy" id="75299"/>
    <lineage>
        <taxon>Eukaryota</taxon>
        <taxon>Metazoa</taxon>
        <taxon>Ecdysozoa</taxon>
        <taxon>Nematoda</taxon>
        <taxon>Chromadorea</taxon>
        <taxon>Rhabditida</taxon>
        <taxon>Spirurina</taxon>
        <taxon>Gnathostomatomorpha</taxon>
        <taxon>Gnathostomatoidea</taxon>
        <taxon>Gnathostomatidae</taxon>
        <taxon>Gnathostoma</taxon>
    </lineage>
</organism>
<protein>
    <recommendedName>
        <fullName evidence="4">Cytochrome b5 heme-binding domain-containing protein</fullName>
    </recommendedName>
</protein>
<dbReference type="Gene3D" id="3.10.120.10">
    <property type="entry name" value="Cytochrome b5-like heme/steroid binding domain"/>
    <property type="match status" value="1"/>
</dbReference>
<evidence type="ECO:0000313" key="6">
    <source>
        <dbReference type="Proteomes" id="UP001608902"/>
    </source>
</evidence>
<dbReference type="InterPro" id="IPR036400">
    <property type="entry name" value="Cyt_B5-like_heme/steroid_sf"/>
</dbReference>
<dbReference type="Proteomes" id="UP001608902">
    <property type="component" value="Unassembled WGS sequence"/>
</dbReference>
<feature type="domain" description="Cytochrome b5 heme-binding" evidence="4">
    <location>
        <begin position="53"/>
        <end position="149"/>
    </location>
</feature>
<name>A0ABD6E447_9BILA</name>
<dbReference type="PANTHER" id="PTHR10281">
    <property type="entry name" value="MEMBRANE-ASSOCIATED PROGESTERONE RECEPTOR COMPONENT-RELATED"/>
    <property type="match status" value="1"/>
</dbReference>
<gene>
    <name evidence="5" type="ORF">AB6A40_001414</name>
</gene>
<dbReference type="InterPro" id="IPR001199">
    <property type="entry name" value="Cyt_B5-like_heme/steroid-bd"/>
</dbReference>
<keyword evidence="6" id="KW-1185">Reference proteome</keyword>
<reference evidence="5 6" key="1">
    <citation type="submission" date="2024-08" db="EMBL/GenBank/DDBJ databases">
        <title>Gnathostoma spinigerum genome.</title>
        <authorList>
            <person name="Gonzalez-Bertolin B."/>
            <person name="Monzon S."/>
            <person name="Zaballos A."/>
            <person name="Jimenez P."/>
            <person name="Dekumyoy P."/>
            <person name="Varona S."/>
            <person name="Cuesta I."/>
            <person name="Sumanam S."/>
            <person name="Adisakwattana P."/>
            <person name="Gasser R.B."/>
            <person name="Hernandez-Gonzalez A."/>
            <person name="Young N.D."/>
            <person name="Perteguer M.J."/>
        </authorList>
    </citation>
    <scope>NUCLEOTIDE SEQUENCE [LARGE SCALE GENOMIC DNA]</scope>
    <source>
        <strain evidence="5">AL3</strain>
        <tissue evidence="5">Liver</tissue>
    </source>
</reference>
<keyword evidence="3" id="KW-1133">Transmembrane helix</keyword>
<accession>A0ABD6E447</accession>
<dbReference type="FunFam" id="3.10.120.10:FF:000003">
    <property type="entry name" value="membrane-associated progesterone receptor component 1"/>
    <property type="match status" value="1"/>
</dbReference>
<evidence type="ECO:0000256" key="3">
    <source>
        <dbReference type="SAM" id="Phobius"/>
    </source>
</evidence>
<evidence type="ECO:0000256" key="2">
    <source>
        <dbReference type="SAM" id="MobiDB-lite"/>
    </source>
</evidence>